<evidence type="ECO:0000256" key="6">
    <source>
        <dbReference type="ARBA" id="ARBA00022801"/>
    </source>
</evidence>
<evidence type="ECO:0000256" key="4">
    <source>
        <dbReference type="ARBA" id="ARBA00022741"/>
    </source>
</evidence>
<dbReference type="InterPro" id="IPR057495">
    <property type="entry name" value="AAA_lid_BCS1"/>
</dbReference>
<dbReference type="EMBL" id="MU001686">
    <property type="protein sequence ID" value="KAF2455617.1"/>
    <property type="molecule type" value="Genomic_DNA"/>
</dbReference>
<keyword evidence="10 13" id="KW-0472">Membrane</keyword>
<comment type="similarity">
    <text evidence="2">Belongs to the AAA ATPase family. BCS1 subfamily.</text>
</comment>
<name>A0A6A6NVX2_9PEZI</name>
<dbReference type="SMART" id="SM01024">
    <property type="entry name" value="BCS1_N"/>
    <property type="match status" value="1"/>
</dbReference>
<evidence type="ECO:0000256" key="12">
    <source>
        <dbReference type="RuleBase" id="RU003651"/>
    </source>
</evidence>
<evidence type="ECO:0000256" key="7">
    <source>
        <dbReference type="ARBA" id="ARBA00022840"/>
    </source>
</evidence>
<reference evidence="16" key="1">
    <citation type="journal article" date="2020" name="Stud. Mycol.">
        <title>101 Dothideomycetes genomes: a test case for predicting lifestyles and emergence of pathogens.</title>
        <authorList>
            <person name="Haridas S."/>
            <person name="Albert R."/>
            <person name="Binder M."/>
            <person name="Bloem J."/>
            <person name="Labutti K."/>
            <person name="Salamov A."/>
            <person name="Andreopoulos B."/>
            <person name="Baker S."/>
            <person name="Barry K."/>
            <person name="Bills G."/>
            <person name="Bluhm B."/>
            <person name="Cannon C."/>
            <person name="Castanera R."/>
            <person name="Culley D."/>
            <person name="Daum C."/>
            <person name="Ezra D."/>
            <person name="Gonzalez J."/>
            <person name="Henrissat B."/>
            <person name="Kuo A."/>
            <person name="Liang C."/>
            <person name="Lipzen A."/>
            <person name="Lutzoni F."/>
            <person name="Magnuson J."/>
            <person name="Mondo S."/>
            <person name="Nolan M."/>
            <person name="Ohm R."/>
            <person name="Pangilinan J."/>
            <person name="Park H.-J."/>
            <person name="Ramirez L."/>
            <person name="Alfaro M."/>
            <person name="Sun H."/>
            <person name="Tritt A."/>
            <person name="Yoshinaga Y."/>
            <person name="Zwiers L.-H."/>
            <person name="Turgeon B."/>
            <person name="Goodwin S."/>
            <person name="Spatafora J."/>
            <person name="Crous P."/>
            <person name="Grigoriev I."/>
        </authorList>
    </citation>
    <scope>NUCLEOTIDE SEQUENCE</scope>
    <source>
        <strain evidence="16">ATCC 16933</strain>
    </source>
</reference>
<evidence type="ECO:0000256" key="2">
    <source>
        <dbReference type="ARBA" id="ARBA00007448"/>
    </source>
</evidence>
<keyword evidence="7 12" id="KW-0067">ATP-binding</keyword>
<evidence type="ECO:0000256" key="11">
    <source>
        <dbReference type="ARBA" id="ARBA00048778"/>
    </source>
</evidence>
<keyword evidence="3 13" id="KW-0812">Transmembrane</keyword>
<evidence type="ECO:0000256" key="9">
    <source>
        <dbReference type="ARBA" id="ARBA00023128"/>
    </source>
</evidence>
<dbReference type="Proteomes" id="UP000799766">
    <property type="component" value="Unassembled WGS sequence"/>
</dbReference>
<dbReference type="AlphaFoldDB" id="A0A6A6NVX2"/>
<feature type="transmembrane region" description="Helical" evidence="13">
    <location>
        <begin position="56"/>
        <end position="77"/>
    </location>
</feature>
<evidence type="ECO:0000256" key="8">
    <source>
        <dbReference type="ARBA" id="ARBA00022989"/>
    </source>
</evidence>
<organism evidence="16 17">
    <name type="scientific">Lineolata rhizophorae</name>
    <dbReference type="NCBI Taxonomy" id="578093"/>
    <lineage>
        <taxon>Eukaryota</taxon>
        <taxon>Fungi</taxon>
        <taxon>Dikarya</taxon>
        <taxon>Ascomycota</taxon>
        <taxon>Pezizomycotina</taxon>
        <taxon>Dothideomycetes</taxon>
        <taxon>Dothideomycetes incertae sedis</taxon>
        <taxon>Lineolatales</taxon>
        <taxon>Lineolataceae</taxon>
        <taxon>Lineolata</taxon>
    </lineage>
</organism>
<keyword evidence="8 13" id="KW-1133">Transmembrane helix</keyword>
<dbReference type="SMART" id="SM00382">
    <property type="entry name" value="AAA"/>
    <property type="match status" value="1"/>
</dbReference>
<dbReference type="OrthoDB" id="10251412at2759"/>
<proteinExistence type="inferred from homology"/>
<protein>
    <submittedName>
        <fullName evidence="16">BCS1 N terminal-domain-containing protein</fullName>
    </submittedName>
</protein>
<dbReference type="GO" id="GO:0005524">
    <property type="term" value="F:ATP binding"/>
    <property type="evidence" value="ECO:0007669"/>
    <property type="project" value="UniProtKB-KW"/>
</dbReference>
<keyword evidence="9" id="KW-0496">Mitochondrion</keyword>
<dbReference type="GO" id="GO:0016887">
    <property type="term" value="F:ATP hydrolysis activity"/>
    <property type="evidence" value="ECO:0007669"/>
    <property type="project" value="InterPro"/>
</dbReference>
<dbReference type="Pfam" id="PF00004">
    <property type="entry name" value="AAA"/>
    <property type="match status" value="2"/>
</dbReference>
<evidence type="ECO:0000313" key="16">
    <source>
        <dbReference type="EMBL" id="KAF2455617.1"/>
    </source>
</evidence>
<keyword evidence="6" id="KW-0378">Hydrolase</keyword>
<evidence type="ECO:0000256" key="1">
    <source>
        <dbReference type="ARBA" id="ARBA00004434"/>
    </source>
</evidence>
<evidence type="ECO:0000256" key="3">
    <source>
        <dbReference type="ARBA" id="ARBA00022692"/>
    </source>
</evidence>
<evidence type="ECO:0000256" key="10">
    <source>
        <dbReference type="ARBA" id="ARBA00023136"/>
    </source>
</evidence>
<accession>A0A6A6NVX2</accession>
<comment type="subcellular location">
    <subcellularLocation>
        <location evidence="1">Mitochondrion inner membrane</location>
        <topology evidence="1">Single-pass membrane protein</topology>
    </subcellularLocation>
</comment>
<keyword evidence="4 12" id="KW-0547">Nucleotide-binding</keyword>
<dbReference type="Pfam" id="PF25426">
    <property type="entry name" value="AAA_lid_BCS1"/>
    <property type="match status" value="1"/>
</dbReference>
<keyword evidence="17" id="KW-1185">Reference proteome</keyword>
<feature type="domain" description="AAA+ ATPase" evidence="14">
    <location>
        <begin position="296"/>
        <end position="458"/>
    </location>
</feature>
<dbReference type="Pfam" id="PF08740">
    <property type="entry name" value="BCS1_N"/>
    <property type="match status" value="1"/>
</dbReference>
<dbReference type="InterPro" id="IPR050747">
    <property type="entry name" value="Mitochondrial_chaperone_BCS1"/>
</dbReference>
<sequence>MATANSWKFILDSSAWQKNATGSPTPEVVPASLLETFVPGYGPISKFILHAFGFDIAILVSLGLVLIALGTAFNYMWDAANSLFLRYLTSSVFISDDDDLFWSILKWIAAQKVTQKSRSLKAVTVFRAAWDLPDGYEDAALDKDGVFNFGKWAAQVPPQYEPFYGVHRFWHKWRLFIFKRTKKEAQNSPFIFGRPGDEQMIALTCIGRSTEPIKKLLNFIKTWSLEKEQSMTVIRRPAAKDRARFSGAWHRVSSRPSRPLDTVVLDPCEKRKVMRDMNEFLHPSSPRWYATRGIPYRRGYLFHGAPGTGKTSLSFALAGIFGLDIYVISLLEPSLSESDLSNLFNNLPKRCIVLLEDIDTAGLRRDSKSDAKSNSTPYLAPAETITPSNLAQALKAAGHPSSEEKKGISLSGLLNAIDGVATHEGRILVMTTNDPEKLDSALLRPGRVDMEVEFPLSSRKQIAELFIRMYAHDQREESFGNEQANRKLPAAGGKVAVTNGTPVSSSASPVDGKSNANLASPNLSLEALTALADKFASRLPGATFSPAEIQGFLLTRKKTPHAALDEVEGWRDSMMAAKENKNKVRSLT</sequence>
<dbReference type="SUPFAM" id="SSF52540">
    <property type="entry name" value="P-loop containing nucleoside triphosphate hydrolases"/>
    <property type="match status" value="1"/>
</dbReference>
<dbReference type="InterPro" id="IPR003960">
    <property type="entry name" value="ATPase_AAA_CS"/>
</dbReference>
<dbReference type="PANTHER" id="PTHR23070">
    <property type="entry name" value="BCS1 AAA-TYPE ATPASE"/>
    <property type="match status" value="1"/>
</dbReference>
<dbReference type="InterPro" id="IPR027417">
    <property type="entry name" value="P-loop_NTPase"/>
</dbReference>
<dbReference type="Gene3D" id="3.40.50.300">
    <property type="entry name" value="P-loop containing nucleotide triphosphate hydrolases"/>
    <property type="match status" value="1"/>
</dbReference>
<evidence type="ECO:0000313" key="17">
    <source>
        <dbReference type="Proteomes" id="UP000799766"/>
    </source>
</evidence>
<keyword evidence="5" id="KW-0999">Mitochondrion inner membrane</keyword>
<dbReference type="GO" id="GO:0005743">
    <property type="term" value="C:mitochondrial inner membrane"/>
    <property type="evidence" value="ECO:0007669"/>
    <property type="project" value="UniProtKB-SubCell"/>
</dbReference>
<dbReference type="InterPro" id="IPR003959">
    <property type="entry name" value="ATPase_AAA_core"/>
</dbReference>
<dbReference type="InterPro" id="IPR014851">
    <property type="entry name" value="BCS1_N"/>
</dbReference>
<evidence type="ECO:0000256" key="13">
    <source>
        <dbReference type="SAM" id="Phobius"/>
    </source>
</evidence>
<evidence type="ECO:0000259" key="14">
    <source>
        <dbReference type="SMART" id="SM00382"/>
    </source>
</evidence>
<dbReference type="PROSITE" id="PS00674">
    <property type="entry name" value="AAA"/>
    <property type="match status" value="1"/>
</dbReference>
<dbReference type="InterPro" id="IPR003593">
    <property type="entry name" value="AAA+_ATPase"/>
</dbReference>
<comment type="catalytic activity">
    <reaction evidence="11">
        <text>ATP + H2O = ADP + phosphate + H(+)</text>
        <dbReference type="Rhea" id="RHEA:13065"/>
        <dbReference type="ChEBI" id="CHEBI:15377"/>
        <dbReference type="ChEBI" id="CHEBI:15378"/>
        <dbReference type="ChEBI" id="CHEBI:30616"/>
        <dbReference type="ChEBI" id="CHEBI:43474"/>
        <dbReference type="ChEBI" id="CHEBI:456216"/>
    </reaction>
    <physiologicalReaction direction="left-to-right" evidence="11">
        <dbReference type="Rhea" id="RHEA:13066"/>
    </physiologicalReaction>
</comment>
<feature type="domain" description="BCS1 N-terminal" evidence="15">
    <location>
        <begin position="60"/>
        <end position="263"/>
    </location>
</feature>
<gene>
    <name evidence="16" type="ORF">BDY21DRAFT_68844</name>
</gene>
<evidence type="ECO:0000259" key="15">
    <source>
        <dbReference type="SMART" id="SM01024"/>
    </source>
</evidence>
<evidence type="ECO:0000256" key="5">
    <source>
        <dbReference type="ARBA" id="ARBA00022792"/>
    </source>
</evidence>